<gene>
    <name evidence="3" type="ORF">Ga0074812_103408</name>
</gene>
<evidence type="ECO:0000313" key="4">
    <source>
        <dbReference type="Proteomes" id="UP000198802"/>
    </source>
</evidence>
<dbReference type="InterPro" id="IPR002575">
    <property type="entry name" value="Aminoglycoside_PTrfase"/>
</dbReference>
<name>A0A0S4QK77_9ACTN</name>
<evidence type="ECO:0000259" key="2">
    <source>
        <dbReference type="SMART" id="SM00587"/>
    </source>
</evidence>
<dbReference type="Proteomes" id="UP000198802">
    <property type="component" value="Unassembled WGS sequence"/>
</dbReference>
<feature type="compositionally biased region" description="Basic and acidic residues" evidence="1">
    <location>
        <begin position="26"/>
        <end position="36"/>
    </location>
</feature>
<sequence length="413" mass="44183">MQPSHPESLSGSASGSDSASAASTHADVDADARREPGSGADVPGVGTAEQIVDDPAEITPAWMTAALRGANGAGDVEVRAVSHEPIGTGQIGSSYRFRLEYAPGRDTTADGAPAPRTLVVKMGAGDPGGRDVVRRGYRKEVGFYARLARDARINIPRCWQAAISPDSRAFTLVLADAAPARPGSQEDGCDEARATDAVRALAGLHASFWNSELLAAESDWLPRPQDAELAFMAELLVATTKDFGDRFAGVLDQRDVDTLHRAAALTYQWESGWRAPFTLLHGDYRLDNLMFPAQGPGVLTVDWQTITIGLPARDLAYFLSTALPPAVRRAAEHRLVAAYHERLVELGVTGYSAEQCFTDYRSGMLHGPLITVLGCMFAAGVRSERSDRMFLSMARGICAALRDLESLDLIAGS</sequence>
<dbReference type="SUPFAM" id="SSF56112">
    <property type="entry name" value="Protein kinase-like (PK-like)"/>
    <property type="match status" value="1"/>
</dbReference>
<dbReference type="InterPro" id="IPR015897">
    <property type="entry name" value="CHK_kinase-like"/>
</dbReference>
<dbReference type="PANTHER" id="PTHR11012">
    <property type="entry name" value="PROTEIN KINASE-LIKE DOMAIN-CONTAINING"/>
    <property type="match status" value="1"/>
</dbReference>
<keyword evidence="3" id="KW-0808">Transferase</keyword>
<dbReference type="InterPro" id="IPR011009">
    <property type="entry name" value="Kinase-like_dom_sf"/>
</dbReference>
<dbReference type="Gene3D" id="3.90.1200.10">
    <property type="match status" value="1"/>
</dbReference>
<dbReference type="EMBL" id="FAOZ01000003">
    <property type="protein sequence ID" value="CUU54918.1"/>
    <property type="molecule type" value="Genomic_DNA"/>
</dbReference>
<dbReference type="GO" id="GO:0016301">
    <property type="term" value="F:kinase activity"/>
    <property type="evidence" value="ECO:0007669"/>
    <property type="project" value="UniProtKB-KW"/>
</dbReference>
<dbReference type="PANTHER" id="PTHR11012:SF30">
    <property type="entry name" value="PROTEIN KINASE-LIKE DOMAIN-CONTAINING"/>
    <property type="match status" value="1"/>
</dbReference>
<dbReference type="AlphaFoldDB" id="A0A0S4QK77"/>
<evidence type="ECO:0000313" key="3">
    <source>
        <dbReference type="EMBL" id="CUU54918.1"/>
    </source>
</evidence>
<protein>
    <submittedName>
        <fullName evidence="3">Ecdysteroid kinase</fullName>
    </submittedName>
</protein>
<keyword evidence="4" id="KW-1185">Reference proteome</keyword>
<dbReference type="Pfam" id="PF01636">
    <property type="entry name" value="APH"/>
    <property type="match status" value="1"/>
</dbReference>
<dbReference type="SMART" id="SM00587">
    <property type="entry name" value="CHK"/>
    <property type="match status" value="1"/>
</dbReference>
<feature type="region of interest" description="Disordered" evidence="1">
    <location>
        <begin position="1"/>
        <end position="46"/>
    </location>
</feature>
<feature type="compositionally biased region" description="Low complexity" evidence="1">
    <location>
        <begin position="10"/>
        <end position="25"/>
    </location>
</feature>
<accession>A0A0S4QK77</accession>
<proteinExistence type="predicted"/>
<feature type="domain" description="CHK kinase-like" evidence="2">
    <location>
        <begin position="172"/>
        <end position="349"/>
    </location>
</feature>
<organism evidence="3 4">
    <name type="scientific">Parafrankia irregularis</name>
    <dbReference type="NCBI Taxonomy" id="795642"/>
    <lineage>
        <taxon>Bacteria</taxon>
        <taxon>Bacillati</taxon>
        <taxon>Actinomycetota</taxon>
        <taxon>Actinomycetes</taxon>
        <taxon>Frankiales</taxon>
        <taxon>Frankiaceae</taxon>
        <taxon>Parafrankia</taxon>
    </lineage>
</organism>
<evidence type="ECO:0000256" key="1">
    <source>
        <dbReference type="SAM" id="MobiDB-lite"/>
    </source>
</evidence>
<reference evidence="4" key="1">
    <citation type="submission" date="2015-11" db="EMBL/GenBank/DDBJ databases">
        <authorList>
            <person name="Varghese N."/>
        </authorList>
    </citation>
    <scope>NUCLEOTIDE SEQUENCE [LARGE SCALE GENOMIC DNA]</scope>
    <source>
        <strain evidence="4">DSM 45899</strain>
    </source>
</reference>
<keyword evidence="3" id="KW-0418">Kinase</keyword>